<keyword evidence="2" id="KW-1185">Reference proteome</keyword>
<evidence type="ECO:0008006" key="3">
    <source>
        <dbReference type="Google" id="ProtNLM"/>
    </source>
</evidence>
<evidence type="ECO:0000313" key="1">
    <source>
        <dbReference type="EMBL" id="GJF08927.1"/>
    </source>
</evidence>
<dbReference type="InterPro" id="IPR011856">
    <property type="entry name" value="tRNA_endonuc-like_dom_sf"/>
</dbReference>
<accession>A0ABQ4V6S1</accession>
<sequence length="285" mass="32059">MSGTDRFGGRLLACEAFSCEMFEQSENISFVTRAVWLKLGVLTVSALQYLSMAVTEDRIAKAVAYYRKKLDARPHPPESLSQAPDSQLQVIVKRAGAQRRSSGLLVQLEAAFKDAGILTFPPLTDPFLKSSDRVRMLDANQSVEGLALQRDLFSTEKELQGFIWARREHINEFRKRGLTGFQEQGKLDSGRRVDILCKRPSANQLVAIELKAAQPDDRSAGQIQQYIDDLDRHAKAHGYDSAHLIVISGQPDKSVRHRVERFAQARGLTVEFLLYRVQTKLLPHP</sequence>
<reference evidence="1 2" key="1">
    <citation type="submission" date="2021-08" db="EMBL/GenBank/DDBJ databases">
        <title>Draft genome sequence of Mycolicibacterium sp. NGTWS1702 strain.</title>
        <authorList>
            <person name="Matsumoto M."/>
            <person name="Tang B.C.C."/>
            <person name="Machida Y."/>
            <person name="Matoyama H."/>
            <person name="Kishihara T."/>
            <person name="Sato S."/>
            <person name="Kondo I."/>
            <person name="Sano M."/>
            <person name="Kato G."/>
        </authorList>
    </citation>
    <scope>NUCLEOTIDE SEQUENCE [LARGE SCALE GENOMIC DNA]</scope>
    <source>
        <strain evidence="1 2">NGTWSNA01</strain>
    </source>
</reference>
<dbReference type="EMBL" id="BPRH01003322">
    <property type="protein sequence ID" value="GJF08927.1"/>
    <property type="molecule type" value="Genomic_DNA"/>
</dbReference>
<comment type="caution">
    <text evidence="1">The sequence shown here is derived from an EMBL/GenBank/DDBJ whole genome shotgun (WGS) entry which is preliminary data.</text>
</comment>
<organism evidence="1 2">
    <name type="scientific">Mycolicibacterium cyprinidarum</name>
    <dbReference type="NCBI Taxonomy" id="2860311"/>
    <lineage>
        <taxon>Bacteria</taxon>
        <taxon>Bacillati</taxon>
        <taxon>Actinomycetota</taxon>
        <taxon>Actinomycetes</taxon>
        <taxon>Mycobacteriales</taxon>
        <taxon>Mycobacteriaceae</taxon>
        <taxon>Mycolicibacterium</taxon>
    </lineage>
</organism>
<proteinExistence type="predicted"/>
<gene>
    <name evidence="1" type="ORF">NGTWS1702_31840</name>
</gene>
<protein>
    <recommendedName>
        <fullName evidence="3">DUF91 domain-containing protein</fullName>
    </recommendedName>
</protein>
<evidence type="ECO:0000313" key="2">
    <source>
        <dbReference type="Proteomes" id="UP001060504"/>
    </source>
</evidence>
<dbReference type="Gene3D" id="3.40.1350.10">
    <property type="match status" value="1"/>
</dbReference>
<dbReference type="Proteomes" id="UP001060504">
    <property type="component" value="Unassembled WGS sequence"/>
</dbReference>
<name>A0ABQ4V6S1_9MYCO</name>